<evidence type="ECO:0000256" key="2">
    <source>
        <dbReference type="ARBA" id="ARBA00022771"/>
    </source>
</evidence>
<comment type="caution">
    <text evidence="6">The sequence shown here is derived from an EMBL/GenBank/DDBJ whole genome shotgun (WGS) entry which is preliminary data.</text>
</comment>
<evidence type="ECO:0000313" key="7">
    <source>
        <dbReference type="Proteomes" id="UP001190700"/>
    </source>
</evidence>
<reference evidence="6 7" key="1">
    <citation type="journal article" date="2015" name="Genome Biol. Evol.">
        <title>Comparative Genomics of a Bacterivorous Green Alga Reveals Evolutionary Causalities and Consequences of Phago-Mixotrophic Mode of Nutrition.</title>
        <authorList>
            <person name="Burns J.A."/>
            <person name="Paasch A."/>
            <person name="Narechania A."/>
            <person name="Kim E."/>
        </authorList>
    </citation>
    <scope>NUCLEOTIDE SEQUENCE [LARGE SCALE GENOMIC DNA]</scope>
    <source>
        <strain evidence="6 7">PLY_AMNH</strain>
    </source>
</reference>
<name>A0AAE0BE15_9CHLO</name>
<protein>
    <recommendedName>
        <fullName evidence="5">MYND-type domain-containing protein</fullName>
    </recommendedName>
</protein>
<evidence type="ECO:0000256" key="3">
    <source>
        <dbReference type="ARBA" id="ARBA00022833"/>
    </source>
</evidence>
<dbReference type="PROSITE" id="PS50865">
    <property type="entry name" value="ZF_MYND_2"/>
    <property type="match status" value="1"/>
</dbReference>
<organism evidence="6 7">
    <name type="scientific">Cymbomonas tetramitiformis</name>
    <dbReference type="NCBI Taxonomy" id="36881"/>
    <lineage>
        <taxon>Eukaryota</taxon>
        <taxon>Viridiplantae</taxon>
        <taxon>Chlorophyta</taxon>
        <taxon>Pyramimonadophyceae</taxon>
        <taxon>Pyramimonadales</taxon>
        <taxon>Pyramimonadaceae</taxon>
        <taxon>Cymbomonas</taxon>
    </lineage>
</organism>
<dbReference type="AlphaFoldDB" id="A0AAE0BE15"/>
<dbReference type="SUPFAM" id="SSF144232">
    <property type="entry name" value="HIT/MYND zinc finger-like"/>
    <property type="match status" value="1"/>
</dbReference>
<dbReference type="EMBL" id="LGRX02035541">
    <property type="protein sequence ID" value="KAK3234213.1"/>
    <property type="molecule type" value="Genomic_DNA"/>
</dbReference>
<keyword evidence="3" id="KW-0862">Zinc</keyword>
<keyword evidence="2 4" id="KW-0863">Zinc-finger</keyword>
<keyword evidence="7" id="KW-1185">Reference proteome</keyword>
<evidence type="ECO:0000256" key="1">
    <source>
        <dbReference type="ARBA" id="ARBA00022723"/>
    </source>
</evidence>
<dbReference type="GO" id="GO:0008270">
    <property type="term" value="F:zinc ion binding"/>
    <property type="evidence" value="ECO:0007669"/>
    <property type="project" value="UniProtKB-KW"/>
</dbReference>
<accession>A0AAE0BE15</accession>
<gene>
    <name evidence="6" type="ORF">CYMTET_55526</name>
</gene>
<dbReference type="Gene3D" id="6.10.140.2220">
    <property type="match status" value="1"/>
</dbReference>
<dbReference type="Proteomes" id="UP001190700">
    <property type="component" value="Unassembled WGS sequence"/>
</dbReference>
<keyword evidence="1" id="KW-0479">Metal-binding</keyword>
<evidence type="ECO:0000259" key="5">
    <source>
        <dbReference type="PROSITE" id="PS50865"/>
    </source>
</evidence>
<sequence>MSVCVTCVVPVFSQAYSDAFNIRTRPTQVLNTENLELYMRRHVLSIPPDLADLALQVALRRVQTLARLSVLKALVKAWTERLERLNKMSEGDEAAGSVYRDMFPLGKKEPLPETSDMHEHVAVGTRIGEIRLKEIADELEVVHNGIIHDEDVELGDFCHRLVDVDFLKVDTLFQKGDADTSTITDLGARYTLEVPWASLTSVDRAGNLKALKDMDPDFLRLVCDTFDRIHTYYREQMVKAMRSLLKKKPTGFFETPALLVRTFESWTQFYHFDLLVKFRPVRDIQNERPRPVDVLSTGLTFDEQWYTELLPDTADDYFWPITTTTKSVSFTLPSAEHGIPNAYPFRRLRVGGVPGTVNAWSADRTAHRGLCPAGRLVPGKPQAALMRVLDMSMVLYSAVTARQGHKIDLNNAVVDSAHTTLDQVGLVCRLWCHACGEGIRFQGTYDSLGPVWAYQLCIAANAKTGVLAHHKLQGLGEVMCGRCHTARSDCGMRAPLTQHKLHLGLLADLREDFVLLRAEDAKTHAVLDVRDLAHAFGILGAVFGSAAWSRREDKIELSRLSWNGVGDQPRRRVQPVTGDHTTPDHTLFAEHKFYLDVLKVRCTGMQSVVFSLLRSLKAQRLLPADGVLPTKSQGGLLHRYGDREICVNHQLAEILDRAMTMEDACKVAKAATYNWKDTVASSIVRCTLYNPREEHWLRRSEYAQIWESEQECPSHFDASDDEMLAADEEMRKHAYGETGCSKYYTDSAPQVERHTYLQQVGLYRWYLIKLWAAEIRAADGFWPESSQDDFRIHAGALLLDVYGDRQLHYARYVNAGECELTPAASFYEFAGWPRAGWSVTQFGESRYGGRGGGEGLHRVRVYTTPTDGSKSALGWWGEVVLVYGLWGQPQLHFTNAFQSFFGSDLHRELSDANRSPLAILQRAYGSLAFPVDRVTSVYTTFTEWRAAAHHRARCSWCKTKLPRKARKWCMCRMVLYCGKACQKKHWKAQIPLGPHRAECTAGGISSSG</sequence>
<evidence type="ECO:0000256" key="4">
    <source>
        <dbReference type="PROSITE-ProRule" id="PRU00134"/>
    </source>
</evidence>
<evidence type="ECO:0000313" key="6">
    <source>
        <dbReference type="EMBL" id="KAK3234213.1"/>
    </source>
</evidence>
<feature type="domain" description="MYND-type" evidence="5">
    <location>
        <begin position="954"/>
        <end position="999"/>
    </location>
</feature>
<dbReference type="InterPro" id="IPR002893">
    <property type="entry name" value="Znf_MYND"/>
</dbReference>
<proteinExistence type="predicted"/>